<dbReference type="VEuPathDB" id="VectorBase:GMOY002714"/>
<reference evidence="1" key="1">
    <citation type="submission" date="2020-05" db="UniProtKB">
        <authorList>
            <consortium name="EnsemblMetazoa"/>
        </authorList>
    </citation>
    <scope>IDENTIFICATION</scope>
    <source>
        <strain evidence="1">Yale</strain>
    </source>
</reference>
<dbReference type="EMBL" id="CCAG010003667">
    <property type="status" value="NOT_ANNOTATED_CDS"/>
    <property type="molecule type" value="Genomic_DNA"/>
</dbReference>
<sequence>MQWQKKRKILTKNNWAKNLINCYYKAKRDEKVDTRKPSTTEVHFSDALMQKYHGVVAVLSKKHLEYKGLSGEEDTLFDVFFYKNT</sequence>
<evidence type="ECO:0000313" key="1">
    <source>
        <dbReference type="EnsemblMetazoa" id="GMOY002714-PA"/>
    </source>
</evidence>
<keyword evidence="2" id="KW-1185">Reference proteome</keyword>
<dbReference type="Proteomes" id="UP000092444">
    <property type="component" value="Unassembled WGS sequence"/>
</dbReference>
<dbReference type="EnsemblMetazoa" id="GMOY002714-RA">
    <property type="protein sequence ID" value="GMOY002714-PA"/>
    <property type="gene ID" value="GMOY002714"/>
</dbReference>
<evidence type="ECO:0000313" key="2">
    <source>
        <dbReference type="Proteomes" id="UP000092444"/>
    </source>
</evidence>
<dbReference type="AlphaFoldDB" id="A0A1B0FG69"/>
<name>A0A1B0FG69_GLOMM</name>
<accession>A0A1B0FG69</accession>
<protein>
    <submittedName>
        <fullName evidence="1">Uncharacterized protein</fullName>
    </submittedName>
</protein>
<proteinExistence type="predicted"/>
<organism evidence="1 2">
    <name type="scientific">Glossina morsitans morsitans</name>
    <name type="common">Savannah tsetse fly</name>
    <dbReference type="NCBI Taxonomy" id="37546"/>
    <lineage>
        <taxon>Eukaryota</taxon>
        <taxon>Metazoa</taxon>
        <taxon>Ecdysozoa</taxon>
        <taxon>Arthropoda</taxon>
        <taxon>Hexapoda</taxon>
        <taxon>Insecta</taxon>
        <taxon>Pterygota</taxon>
        <taxon>Neoptera</taxon>
        <taxon>Endopterygota</taxon>
        <taxon>Diptera</taxon>
        <taxon>Brachycera</taxon>
        <taxon>Muscomorpha</taxon>
        <taxon>Hippoboscoidea</taxon>
        <taxon>Glossinidae</taxon>
        <taxon>Glossina</taxon>
    </lineage>
</organism>